<dbReference type="KEGG" id="lue:DCD74_02130"/>
<gene>
    <name evidence="1" type="ORF">DCD74_02130</name>
</gene>
<dbReference type="AlphaFoldDB" id="A0A344J3N7"/>
<accession>A0A344J3N7</accession>
<organism evidence="1 2">
    <name type="scientific">Solilutibacter oculi</name>
    <dbReference type="NCBI Taxonomy" id="2698682"/>
    <lineage>
        <taxon>Bacteria</taxon>
        <taxon>Pseudomonadati</taxon>
        <taxon>Pseudomonadota</taxon>
        <taxon>Gammaproteobacteria</taxon>
        <taxon>Lysobacterales</taxon>
        <taxon>Lysobacteraceae</taxon>
        <taxon>Solilutibacter</taxon>
    </lineage>
</organism>
<dbReference type="EMBL" id="CP029556">
    <property type="protein sequence ID" value="AXA83647.1"/>
    <property type="molecule type" value="Genomic_DNA"/>
</dbReference>
<protein>
    <submittedName>
        <fullName evidence="1">Uncharacterized protein</fullName>
    </submittedName>
</protein>
<sequence length="106" mass="12108">MQFGHISLYKTYYFLEMFLRGYEEKNPYELIFSSRALIEVYTVVRDTFSIVHANAGEDGNDFLNRVIRIDEALINATYGSRSEAFKKSLPMVAPSRRPPAFSSGAI</sequence>
<keyword evidence="2" id="KW-1185">Reference proteome</keyword>
<dbReference type="Proteomes" id="UP000251842">
    <property type="component" value="Chromosome"/>
</dbReference>
<evidence type="ECO:0000313" key="1">
    <source>
        <dbReference type="EMBL" id="AXA83647.1"/>
    </source>
</evidence>
<evidence type="ECO:0000313" key="2">
    <source>
        <dbReference type="Proteomes" id="UP000251842"/>
    </source>
</evidence>
<name>A0A344J3N7_9GAMM</name>
<reference evidence="2" key="1">
    <citation type="submission" date="2018-05" db="EMBL/GenBank/DDBJ databases">
        <title>Luteimonas pekinense sp. nov., isolated from human Meibomian gland secretions, Beijing, China.</title>
        <authorList>
            <person name="Wen T."/>
            <person name="Bai H."/>
            <person name="Lv H."/>
        </authorList>
    </citation>
    <scope>NUCLEOTIDE SEQUENCE [LARGE SCALE GENOMIC DNA]</scope>
    <source>
        <strain evidence="2">83-4</strain>
    </source>
</reference>
<proteinExistence type="predicted"/>